<gene>
    <name evidence="1" type="ORF">RCL2_001001300</name>
</gene>
<evidence type="ECO:0000313" key="1">
    <source>
        <dbReference type="EMBL" id="GES82829.1"/>
    </source>
</evidence>
<dbReference type="EMBL" id="BLAL01000063">
    <property type="protein sequence ID" value="GES82829.1"/>
    <property type="molecule type" value="Genomic_DNA"/>
</dbReference>
<dbReference type="AlphaFoldDB" id="A0A8H3LC24"/>
<organism evidence="1 2">
    <name type="scientific">Rhizophagus clarus</name>
    <dbReference type="NCBI Taxonomy" id="94130"/>
    <lineage>
        <taxon>Eukaryota</taxon>
        <taxon>Fungi</taxon>
        <taxon>Fungi incertae sedis</taxon>
        <taxon>Mucoromycota</taxon>
        <taxon>Glomeromycotina</taxon>
        <taxon>Glomeromycetes</taxon>
        <taxon>Glomerales</taxon>
        <taxon>Glomeraceae</taxon>
        <taxon>Rhizophagus</taxon>
    </lineage>
</organism>
<reference evidence="1" key="1">
    <citation type="submission" date="2019-10" db="EMBL/GenBank/DDBJ databases">
        <title>Conservation and host-specific expression of non-tandemly repeated heterogenous ribosome RNA gene in arbuscular mycorrhizal fungi.</title>
        <authorList>
            <person name="Maeda T."/>
            <person name="Kobayashi Y."/>
            <person name="Nakagawa T."/>
            <person name="Ezawa T."/>
            <person name="Yamaguchi K."/>
            <person name="Bino T."/>
            <person name="Nishimoto Y."/>
            <person name="Shigenobu S."/>
            <person name="Kawaguchi M."/>
        </authorList>
    </citation>
    <scope>NUCLEOTIDE SEQUENCE</scope>
    <source>
        <strain evidence="1">HR1</strain>
    </source>
</reference>
<dbReference type="Proteomes" id="UP000615446">
    <property type="component" value="Unassembled WGS sequence"/>
</dbReference>
<comment type="caution">
    <text evidence="1">The sequence shown here is derived from an EMBL/GenBank/DDBJ whole genome shotgun (WGS) entry which is preliminary data.</text>
</comment>
<accession>A0A8H3LC24</accession>
<sequence>MQNFMYSLGSLLWISATSSLCYLNVRGHFFLQLFGYGILIVDTRVKFDEFDSLFFGSLDAKFDKNDLSRTSNLWMCEFDDVFF</sequence>
<proteinExistence type="predicted"/>
<evidence type="ECO:0000313" key="2">
    <source>
        <dbReference type="Proteomes" id="UP000615446"/>
    </source>
</evidence>
<name>A0A8H3LC24_9GLOM</name>
<protein>
    <submittedName>
        <fullName evidence="1">Uncharacterized protein</fullName>
    </submittedName>
</protein>